<dbReference type="Pfam" id="PF00089">
    <property type="entry name" value="Trypsin"/>
    <property type="match status" value="1"/>
</dbReference>
<comment type="subcellular location">
    <subcellularLocation>
        <location evidence="1">Secreted</location>
        <location evidence="1">Extracellular space</location>
    </subcellularLocation>
</comment>
<dbReference type="InterPro" id="IPR033116">
    <property type="entry name" value="TRYPSIN_SER"/>
</dbReference>
<dbReference type="FunCoup" id="A0A6P7MDW8">
    <property type="interactions" value="6"/>
</dbReference>
<dbReference type="InterPro" id="IPR018114">
    <property type="entry name" value="TRYPSIN_HIS"/>
</dbReference>
<dbReference type="CDD" id="cd00190">
    <property type="entry name" value="Tryp_SPc"/>
    <property type="match status" value="1"/>
</dbReference>
<accession>A0A6P7MDW8</accession>
<keyword evidence="2 10" id="KW-0645">Protease</keyword>
<dbReference type="InterPro" id="IPR043504">
    <property type="entry name" value="Peptidase_S1_PA_chymotrypsin"/>
</dbReference>
<dbReference type="GO" id="GO:0004252">
    <property type="term" value="F:serine-type endopeptidase activity"/>
    <property type="evidence" value="ECO:0007669"/>
    <property type="project" value="UniProtKB-EC"/>
</dbReference>
<evidence type="ECO:0000259" key="12">
    <source>
        <dbReference type="PROSITE" id="PS50240"/>
    </source>
</evidence>
<keyword evidence="4 10" id="KW-0378">Hydrolase</keyword>
<dbReference type="InterPro" id="IPR001314">
    <property type="entry name" value="Peptidase_S1A"/>
</dbReference>
<keyword evidence="7" id="KW-1015">Disulfide bond</keyword>
<dbReference type="OrthoDB" id="5565075at2759"/>
<dbReference type="Proteomes" id="UP000515150">
    <property type="component" value="Chromosome 4"/>
</dbReference>
<dbReference type="KEGG" id="bspl:114854662"/>
<dbReference type="PANTHER" id="PTHR24271:SF81">
    <property type="entry name" value="GRANZYME B"/>
    <property type="match status" value="1"/>
</dbReference>
<name>A0A6P7MDW8_BETSP</name>
<dbReference type="EC" id="3.4.21.4" evidence="9"/>
<keyword evidence="6" id="KW-0865">Zymogen</keyword>
<evidence type="ECO:0000313" key="14">
    <source>
        <dbReference type="RefSeq" id="XP_029005106.1"/>
    </source>
</evidence>
<dbReference type="Gene3D" id="2.40.10.10">
    <property type="entry name" value="Trypsin-like serine proteases"/>
    <property type="match status" value="1"/>
</dbReference>
<keyword evidence="13" id="KW-1185">Reference proteome</keyword>
<dbReference type="AlphaFoldDB" id="A0A6P7MDW8"/>
<reference evidence="14" key="1">
    <citation type="submission" date="2025-08" db="UniProtKB">
        <authorList>
            <consortium name="RefSeq"/>
        </authorList>
    </citation>
    <scope>IDENTIFICATION</scope>
</reference>
<evidence type="ECO:0000313" key="13">
    <source>
        <dbReference type="Proteomes" id="UP000515150"/>
    </source>
</evidence>
<dbReference type="PROSITE" id="PS00134">
    <property type="entry name" value="TRYPSIN_HIS"/>
    <property type="match status" value="1"/>
</dbReference>
<evidence type="ECO:0000256" key="1">
    <source>
        <dbReference type="ARBA" id="ARBA00004239"/>
    </source>
</evidence>
<dbReference type="GO" id="GO:0005576">
    <property type="term" value="C:extracellular region"/>
    <property type="evidence" value="ECO:0007669"/>
    <property type="project" value="UniProtKB-SubCell"/>
</dbReference>
<gene>
    <name evidence="14" type="primary">LOC114854662</name>
</gene>
<dbReference type="GO" id="GO:0006508">
    <property type="term" value="P:proteolysis"/>
    <property type="evidence" value="ECO:0007669"/>
    <property type="project" value="UniProtKB-KW"/>
</dbReference>
<dbReference type="SUPFAM" id="SSF50494">
    <property type="entry name" value="Trypsin-like serine proteases"/>
    <property type="match status" value="1"/>
</dbReference>
<organism evidence="13 14">
    <name type="scientific">Betta splendens</name>
    <name type="common">Siamese fighting fish</name>
    <dbReference type="NCBI Taxonomy" id="158456"/>
    <lineage>
        <taxon>Eukaryota</taxon>
        <taxon>Metazoa</taxon>
        <taxon>Chordata</taxon>
        <taxon>Craniata</taxon>
        <taxon>Vertebrata</taxon>
        <taxon>Euteleostomi</taxon>
        <taxon>Actinopterygii</taxon>
        <taxon>Neopterygii</taxon>
        <taxon>Teleostei</taxon>
        <taxon>Neoteleostei</taxon>
        <taxon>Acanthomorphata</taxon>
        <taxon>Anabantaria</taxon>
        <taxon>Anabantiformes</taxon>
        <taxon>Anabantoidei</taxon>
        <taxon>Osphronemidae</taxon>
        <taxon>Betta</taxon>
    </lineage>
</organism>
<feature type="signal peptide" evidence="11">
    <location>
        <begin position="1"/>
        <end position="22"/>
    </location>
</feature>
<evidence type="ECO:0000256" key="5">
    <source>
        <dbReference type="ARBA" id="ARBA00022825"/>
    </source>
</evidence>
<proteinExistence type="predicted"/>
<keyword evidence="5 10" id="KW-0720">Serine protease</keyword>
<protein>
    <recommendedName>
        <fullName evidence="9">trypsin</fullName>
        <ecNumber evidence="9">3.4.21.4</ecNumber>
    </recommendedName>
</protein>
<dbReference type="PRINTS" id="PR00722">
    <property type="entry name" value="CHYMOTRYPSIN"/>
</dbReference>
<dbReference type="InParanoid" id="A0A6P7MDW8"/>
<sequence length="250" mass="27418">MSVKSELTILLLALILGDQVHTSYIFGGREAVPHSRPYMVYLKGHVQEGKSFTCGAFLLNEDFVMTAAHCQADSYNVLLGVHRVSKPKDVQNISVEHAFPNENYDASDCSNDIMLLKLNSKARFNKNVQPIRLADGGDGSLPKSCAIAGWGRSDKYPNSKSPVLMEVNVTLVENPNCTKHSYCSEGRNGPGQGDSGSPLVCEDGRAFGVMSAGSDPSVVPQIYSYTKISDYKDWINSIYKKAAQLKFRML</sequence>
<dbReference type="InterPro" id="IPR009003">
    <property type="entry name" value="Peptidase_S1_PA"/>
</dbReference>
<dbReference type="PROSITE" id="PS50240">
    <property type="entry name" value="TRYPSIN_DOM"/>
    <property type="match status" value="1"/>
</dbReference>
<evidence type="ECO:0000256" key="2">
    <source>
        <dbReference type="ARBA" id="ARBA00022670"/>
    </source>
</evidence>
<evidence type="ECO:0000256" key="6">
    <source>
        <dbReference type="ARBA" id="ARBA00023145"/>
    </source>
</evidence>
<feature type="domain" description="Peptidase S1" evidence="12">
    <location>
        <begin position="25"/>
        <end position="240"/>
    </location>
</feature>
<evidence type="ECO:0000256" key="3">
    <source>
        <dbReference type="ARBA" id="ARBA00022729"/>
    </source>
</evidence>
<dbReference type="RefSeq" id="XP_029005106.1">
    <property type="nucleotide sequence ID" value="XM_029149273.3"/>
</dbReference>
<evidence type="ECO:0000256" key="7">
    <source>
        <dbReference type="ARBA" id="ARBA00023157"/>
    </source>
</evidence>
<dbReference type="FunFam" id="2.40.10.10:FF:000005">
    <property type="entry name" value="Serine protease 37"/>
    <property type="match status" value="1"/>
</dbReference>
<evidence type="ECO:0000256" key="8">
    <source>
        <dbReference type="ARBA" id="ARBA00036320"/>
    </source>
</evidence>
<keyword evidence="3 11" id="KW-0732">Signal</keyword>
<evidence type="ECO:0000256" key="11">
    <source>
        <dbReference type="SAM" id="SignalP"/>
    </source>
</evidence>
<feature type="chain" id="PRO_5028469523" description="trypsin" evidence="11">
    <location>
        <begin position="23"/>
        <end position="250"/>
    </location>
</feature>
<evidence type="ECO:0000256" key="4">
    <source>
        <dbReference type="ARBA" id="ARBA00022801"/>
    </source>
</evidence>
<comment type="catalytic activity">
    <reaction evidence="8">
        <text>Preferential cleavage: Arg-|-Xaa, Lys-|-Xaa.</text>
        <dbReference type="EC" id="3.4.21.4"/>
    </reaction>
</comment>
<dbReference type="InterPro" id="IPR001254">
    <property type="entry name" value="Trypsin_dom"/>
</dbReference>
<evidence type="ECO:0000256" key="10">
    <source>
        <dbReference type="RuleBase" id="RU363034"/>
    </source>
</evidence>
<evidence type="ECO:0000256" key="9">
    <source>
        <dbReference type="ARBA" id="ARBA00038868"/>
    </source>
</evidence>
<dbReference type="PANTHER" id="PTHR24271">
    <property type="entry name" value="KALLIKREIN-RELATED"/>
    <property type="match status" value="1"/>
</dbReference>
<dbReference type="PROSITE" id="PS00135">
    <property type="entry name" value="TRYPSIN_SER"/>
    <property type="match status" value="1"/>
</dbReference>
<dbReference type="GeneID" id="114854662"/>
<dbReference type="SMART" id="SM00020">
    <property type="entry name" value="Tryp_SPc"/>
    <property type="match status" value="1"/>
</dbReference>